<dbReference type="Pfam" id="PF02913">
    <property type="entry name" value="FAD-oxidase_C"/>
    <property type="match status" value="1"/>
</dbReference>
<keyword evidence="3" id="KW-0274">FAD</keyword>
<dbReference type="SUPFAM" id="SSF56176">
    <property type="entry name" value="FAD-binding/transporter-associated domain-like"/>
    <property type="match status" value="1"/>
</dbReference>
<organism evidence="5 6">
    <name type="scientific">Aquabacterium lacunae</name>
    <dbReference type="NCBI Taxonomy" id="2528630"/>
    <lineage>
        <taxon>Bacteria</taxon>
        <taxon>Pseudomonadati</taxon>
        <taxon>Pseudomonadota</taxon>
        <taxon>Betaproteobacteria</taxon>
        <taxon>Burkholderiales</taxon>
        <taxon>Aquabacterium</taxon>
    </lineage>
</organism>
<dbReference type="SUPFAM" id="SSF55103">
    <property type="entry name" value="FAD-linked oxidases, C-terminal domain"/>
    <property type="match status" value="1"/>
</dbReference>
<dbReference type="PANTHER" id="PTHR43716">
    <property type="entry name" value="D-2-HYDROXYGLUTARATE DEHYDROGENASE, MITOCHONDRIAL"/>
    <property type="match status" value="1"/>
</dbReference>
<dbReference type="InterPro" id="IPR051264">
    <property type="entry name" value="FAD-oxidored/transferase_4"/>
</dbReference>
<dbReference type="InterPro" id="IPR016166">
    <property type="entry name" value="FAD-bd_PCMH"/>
</dbReference>
<dbReference type="GO" id="GO:0022904">
    <property type="term" value="P:respiratory electron transport chain"/>
    <property type="evidence" value="ECO:0007669"/>
    <property type="project" value="TreeGrafter"/>
</dbReference>
<dbReference type="InterPro" id="IPR004113">
    <property type="entry name" value="FAD-bd_oxidored_4_C"/>
</dbReference>
<dbReference type="RefSeq" id="WP_130965976.1">
    <property type="nucleotide sequence ID" value="NZ_SIXI01000001.1"/>
</dbReference>
<dbReference type="InterPro" id="IPR036318">
    <property type="entry name" value="FAD-bd_PCMH-like_sf"/>
</dbReference>
<sequence length="495" mass="52108">MTLSRQPALDALAQRLGPQGLWQRPGAEASTGAAPAFDGWPAHEQDWRGRYRGRALAIARPASVDEVVFVVQVCAQAGIPVVPQGGNTSLVGGSVPDETGLQLVLSLQRMNQVFAVDPVNLSMTVQAGCLLATVQESARAQGLLFPLSLAAEGSCTIGGNLATNAGGTQVLRYGTARELCLGLQVVTAQGEVLDQLTALRKNNTGYDLRDLFIGSEGTLGVITAATLRLHPLPRGSATCLLPCTTLAAAVAALTSAREHLDAGLTAFEVMGQLPLQLLQAHAPQVAAPLSAWAGSATLPPWVLLIEHQSATSADMAQQQLTQWLCGPAAGLSGLHTEQAVVAHAEAQAQALWAVREHIPLAEKAEGLMVKHDIGLPTSAIPAFVEAMQQVIPARWPGARIVCFGHLGDGNLHFNVQPPEGQRHAEGMAAFEPEVNALVFDAVCERAGTISAEHGIGALRAQELQRRTSPVALRLMRAIRQSIDPQGVFNPGRLLP</sequence>
<comment type="caution">
    <text evidence="5">The sequence shown here is derived from an EMBL/GenBank/DDBJ whole genome shotgun (WGS) entry which is preliminary data.</text>
</comment>
<dbReference type="OrthoDB" id="8522822at2"/>
<keyword evidence="6" id="KW-1185">Reference proteome</keyword>
<dbReference type="AlphaFoldDB" id="A0A4V2JFZ3"/>
<evidence type="ECO:0000313" key="6">
    <source>
        <dbReference type="Proteomes" id="UP000292120"/>
    </source>
</evidence>
<dbReference type="Gene3D" id="3.30.70.2740">
    <property type="match status" value="1"/>
</dbReference>
<name>A0A4V2JFZ3_9BURK</name>
<keyword evidence="2" id="KW-0285">Flavoprotein</keyword>
<evidence type="ECO:0000259" key="4">
    <source>
        <dbReference type="PROSITE" id="PS51387"/>
    </source>
</evidence>
<dbReference type="GO" id="GO:0003824">
    <property type="term" value="F:catalytic activity"/>
    <property type="evidence" value="ECO:0007669"/>
    <property type="project" value="InterPro"/>
</dbReference>
<reference evidence="5 6" key="1">
    <citation type="submission" date="2019-02" db="EMBL/GenBank/DDBJ databases">
        <title>Aquabacterium sp. strain KMB7.</title>
        <authorList>
            <person name="Chen W.-M."/>
        </authorList>
    </citation>
    <scope>NUCLEOTIDE SEQUENCE [LARGE SCALE GENOMIC DNA]</scope>
    <source>
        <strain evidence="5 6">KMB7</strain>
    </source>
</reference>
<dbReference type="GO" id="GO:0071949">
    <property type="term" value="F:FAD binding"/>
    <property type="evidence" value="ECO:0007669"/>
    <property type="project" value="InterPro"/>
</dbReference>
<dbReference type="InterPro" id="IPR016164">
    <property type="entry name" value="FAD-linked_Oxase-like_C"/>
</dbReference>
<dbReference type="Proteomes" id="UP000292120">
    <property type="component" value="Unassembled WGS sequence"/>
</dbReference>
<dbReference type="InterPro" id="IPR006094">
    <property type="entry name" value="Oxid_FAD_bind_N"/>
</dbReference>
<comment type="similarity">
    <text evidence="1">Belongs to the FAD-binding oxidoreductase/transferase type 4 family.</text>
</comment>
<dbReference type="PROSITE" id="PS51387">
    <property type="entry name" value="FAD_PCMH"/>
    <property type="match status" value="1"/>
</dbReference>
<feature type="domain" description="FAD-binding PCMH-type" evidence="4">
    <location>
        <begin position="51"/>
        <end position="232"/>
    </location>
</feature>
<evidence type="ECO:0000256" key="3">
    <source>
        <dbReference type="ARBA" id="ARBA00022827"/>
    </source>
</evidence>
<evidence type="ECO:0000256" key="1">
    <source>
        <dbReference type="ARBA" id="ARBA00008000"/>
    </source>
</evidence>
<accession>A0A4V2JFZ3</accession>
<dbReference type="Gene3D" id="1.10.45.10">
    <property type="entry name" value="Vanillyl-alcohol Oxidase, Chain A, domain 4"/>
    <property type="match status" value="1"/>
</dbReference>
<dbReference type="Pfam" id="PF01565">
    <property type="entry name" value="FAD_binding_4"/>
    <property type="match status" value="1"/>
</dbReference>
<dbReference type="PANTHER" id="PTHR43716:SF2">
    <property type="entry name" value="BLL6224 PROTEIN"/>
    <property type="match status" value="1"/>
</dbReference>
<gene>
    <name evidence="5" type="ORF">EYS42_00815</name>
</gene>
<dbReference type="Gene3D" id="3.30.70.2190">
    <property type="match status" value="1"/>
</dbReference>
<dbReference type="Gene3D" id="3.30.465.10">
    <property type="match status" value="1"/>
</dbReference>
<evidence type="ECO:0000313" key="5">
    <source>
        <dbReference type="EMBL" id="TBO34026.1"/>
    </source>
</evidence>
<dbReference type="EMBL" id="SIXI01000001">
    <property type="protein sequence ID" value="TBO34026.1"/>
    <property type="molecule type" value="Genomic_DNA"/>
</dbReference>
<dbReference type="InterPro" id="IPR016171">
    <property type="entry name" value="Vanillyl_alc_oxidase_C-sub2"/>
</dbReference>
<dbReference type="InterPro" id="IPR016169">
    <property type="entry name" value="FAD-bd_PCMH_sub2"/>
</dbReference>
<protein>
    <submittedName>
        <fullName evidence="5">FAD-binding oxidoreductase</fullName>
    </submittedName>
</protein>
<evidence type="ECO:0000256" key="2">
    <source>
        <dbReference type="ARBA" id="ARBA00022630"/>
    </source>
</evidence>
<proteinExistence type="inferred from homology"/>